<feature type="region of interest" description="Disordered" evidence="10">
    <location>
        <begin position="714"/>
        <end position="919"/>
    </location>
</feature>
<dbReference type="SMART" id="SM00320">
    <property type="entry name" value="WD40"/>
    <property type="match status" value="4"/>
</dbReference>
<evidence type="ECO:0000256" key="7">
    <source>
        <dbReference type="ARBA" id="ARBA00022892"/>
    </source>
</evidence>
<keyword evidence="12" id="KW-1185">Reference proteome</keyword>
<dbReference type="InterPro" id="IPR015943">
    <property type="entry name" value="WD40/YVTN_repeat-like_dom_sf"/>
</dbReference>
<feature type="compositionally biased region" description="Low complexity" evidence="10">
    <location>
        <begin position="714"/>
        <end position="725"/>
    </location>
</feature>
<dbReference type="Gene3D" id="1.25.40.1030">
    <property type="match status" value="1"/>
</dbReference>
<keyword evidence="3" id="KW-0813">Transport</keyword>
<dbReference type="PANTHER" id="PTHR13923">
    <property type="entry name" value="SEC31-RELATED PROTEIN"/>
    <property type="match status" value="1"/>
</dbReference>
<keyword evidence="4 9" id="KW-0853">WD repeat</keyword>
<reference evidence="11 12" key="1">
    <citation type="submission" date="2022-12" db="EMBL/GenBank/DDBJ databases">
        <title>Chromosome-level genome of Tegillarca granosa.</title>
        <authorList>
            <person name="Kim J."/>
        </authorList>
    </citation>
    <scope>NUCLEOTIDE SEQUENCE [LARGE SCALE GENOMIC DNA]</scope>
    <source>
        <strain evidence="11">Teg-2019</strain>
        <tissue evidence="11">Adductor muscle</tissue>
    </source>
</reference>
<evidence type="ECO:0000256" key="9">
    <source>
        <dbReference type="PROSITE-ProRule" id="PRU00221"/>
    </source>
</evidence>
<evidence type="ECO:0000256" key="4">
    <source>
        <dbReference type="ARBA" id="ARBA00022574"/>
    </source>
</evidence>
<evidence type="ECO:0000256" key="6">
    <source>
        <dbReference type="ARBA" id="ARBA00022824"/>
    </source>
</evidence>
<dbReference type="SUPFAM" id="SSF50978">
    <property type="entry name" value="WD40 repeat-like"/>
    <property type="match status" value="1"/>
</dbReference>
<evidence type="ECO:0000256" key="5">
    <source>
        <dbReference type="ARBA" id="ARBA00022737"/>
    </source>
</evidence>
<evidence type="ECO:0008006" key="13">
    <source>
        <dbReference type="Google" id="ProtNLM"/>
    </source>
</evidence>
<organism evidence="11 12">
    <name type="scientific">Tegillarca granosa</name>
    <name type="common">Malaysian cockle</name>
    <name type="synonym">Anadara granosa</name>
    <dbReference type="NCBI Taxonomy" id="220873"/>
    <lineage>
        <taxon>Eukaryota</taxon>
        <taxon>Metazoa</taxon>
        <taxon>Spiralia</taxon>
        <taxon>Lophotrochozoa</taxon>
        <taxon>Mollusca</taxon>
        <taxon>Bivalvia</taxon>
        <taxon>Autobranchia</taxon>
        <taxon>Pteriomorphia</taxon>
        <taxon>Arcoida</taxon>
        <taxon>Arcoidea</taxon>
        <taxon>Arcidae</taxon>
        <taxon>Tegillarca</taxon>
    </lineage>
</organism>
<feature type="compositionally biased region" description="Low complexity" evidence="10">
    <location>
        <begin position="898"/>
        <end position="917"/>
    </location>
</feature>
<comment type="subcellular location">
    <subcellularLocation>
        <location evidence="1">Endoplasmic reticulum</location>
    </subcellularLocation>
</comment>
<accession>A0ABQ9FPP6</accession>
<dbReference type="InterPro" id="IPR040251">
    <property type="entry name" value="SEC31-like"/>
</dbReference>
<evidence type="ECO:0000256" key="3">
    <source>
        <dbReference type="ARBA" id="ARBA00022448"/>
    </source>
</evidence>
<dbReference type="PROSITE" id="PS50294">
    <property type="entry name" value="WD_REPEATS_REGION"/>
    <property type="match status" value="1"/>
</dbReference>
<dbReference type="Proteomes" id="UP001217089">
    <property type="component" value="Unassembled WGS sequence"/>
</dbReference>
<feature type="repeat" description="WD" evidence="9">
    <location>
        <begin position="119"/>
        <end position="161"/>
    </location>
</feature>
<sequence length="1024" mass="112722">MRVKEIERTANVAWSPGIQFPIYMVAGTAAQQLDATFSTSAALEIYQLDLTDSSLSVPLISTVPSDCRFHKVVWGSNGMSASNPEASGVVVAGGDNSNIYCYDGAKMINGAKDSLLFKQDRHTGAVKALDFNPFQVNLLASGASESEIYIWDLNKPENPMTPGSKSQPPEDVACIGWNRQVQHILSSTFGSRCVVWDLRKNEPIIKISDSMSRVVYELPTSNQWNFDVQWCPRNPVMISGCSFDGHVTIYSLMGGGHPVHSSDKIGDSFGINDPFNQTGASQQQQQQQANVMPLQKPPKWLRKPVGASFGFGGKLVSFENTKTQNVQQPTQKTVYVSQVVTETDLLSRSNLLEQALENQQFVEYCAMKAANSVDSMQESIWNFLRVNFEQEPREYYIQLLGYDRTELARKDMLQAGLRGSGQASPSVGSKTPGSQDEALAMFDDISATQTALQQQKEERPRSPLAIPTSDDAEGLISESLLTGNFEAAVDVCLGENKMAEAILLAIAGGPELLSRTQKKYFQKNKSSLGRLISCVVTHNWTHLIETCDLENWKESLAIVLTYSSKDEFIPLCDTLARRLETEKDGRLSPYAGLCYICSGNIDKFVQNWNENTDVNNTPLSLQDLIEKVMILKRAVELSRGQPSEISGGFLAEKLNRYASLLAAQGSIDTAMKYLGNANEINLAILKDRIYQSLTQIPAGVQRPQFPFEKINVQAQGQALKQQPQQPERPSAKSYQTQAKSNFQTDTTPSAPYMNQFQSYQAVNGPTQTPGQGFYNPNTAPVPSGPQVSTTATTANPVSKGPLSHKYPSYPSTTSSFGMDSYNQPSYYQPNSTMQPGYSQPNTYSGGASSYSAPLSTTQPTNMYNVMTPGAPSQPAANSNQPSMHSFMDHKPATAWNDPPTVKQKVSQKVPSQQSDVSAPITNPLYGTTQQQSQLPVQEQTPPGAPANYQNMYNPQEHQRDIQLSPNVVMGLHQIVQAIRQYDYNTGLQIYTQMVSQGNFSEISSFMPGLKVLLQSAMHLQVYVQ</sequence>
<dbReference type="PROSITE" id="PS50082">
    <property type="entry name" value="WD_REPEATS_2"/>
    <property type="match status" value="1"/>
</dbReference>
<gene>
    <name evidence="11" type="ORF">KUTeg_004330</name>
</gene>
<comment type="similarity">
    <text evidence="2">Belongs to the WD repeat SEC31 family.</text>
</comment>
<name>A0ABQ9FPP6_TEGGR</name>
<evidence type="ECO:0000313" key="12">
    <source>
        <dbReference type="Proteomes" id="UP001217089"/>
    </source>
</evidence>
<keyword evidence="5" id="KW-0677">Repeat</keyword>
<comment type="caution">
    <text evidence="11">The sequence shown here is derived from an EMBL/GenBank/DDBJ whole genome shotgun (WGS) entry which is preliminary data.</text>
</comment>
<evidence type="ECO:0000256" key="8">
    <source>
        <dbReference type="ARBA" id="ARBA00022927"/>
    </source>
</evidence>
<dbReference type="InterPro" id="IPR036322">
    <property type="entry name" value="WD40_repeat_dom_sf"/>
</dbReference>
<keyword evidence="8" id="KW-0653">Protein transport</keyword>
<keyword evidence="7" id="KW-0931">ER-Golgi transport</keyword>
<dbReference type="InterPro" id="IPR001680">
    <property type="entry name" value="WD40_rpt"/>
</dbReference>
<dbReference type="PANTHER" id="PTHR13923:SF11">
    <property type="entry name" value="SECRETORY 31, ISOFORM D"/>
    <property type="match status" value="1"/>
</dbReference>
<feature type="compositionally biased region" description="Polar residues" evidence="10">
    <location>
        <begin position="926"/>
        <end position="940"/>
    </location>
</feature>
<evidence type="ECO:0000256" key="1">
    <source>
        <dbReference type="ARBA" id="ARBA00004240"/>
    </source>
</evidence>
<protein>
    <recommendedName>
        <fullName evidence="13">Protein transport protein Sec31A</fullName>
    </recommendedName>
</protein>
<evidence type="ECO:0000256" key="10">
    <source>
        <dbReference type="SAM" id="MobiDB-lite"/>
    </source>
</evidence>
<dbReference type="Gene3D" id="2.130.10.10">
    <property type="entry name" value="YVTN repeat-like/Quinoprotein amine dehydrogenase"/>
    <property type="match status" value="2"/>
</dbReference>
<feature type="compositionally biased region" description="Polar residues" evidence="10">
    <location>
        <begin position="874"/>
        <end position="883"/>
    </location>
</feature>
<feature type="compositionally biased region" description="Polar residues" evidence="10">
    <location>
        <begin position="809"/>
        <end position="864"/>
    </location>
</feature>
<dbReference type="Gene3D" id="1.20.940.10">
    <property type="entry name" value="Functional domain of the splicing factor Prp18"/>
    <property type="match status" value="1"/>
</dbReference>
<keyword evidence="6" id="KW-0256">Endoplasmic reticulum</keyword>
<evidence type="ECO:0000256" key="2">
    <source>
        <dbReference type="ARBA" id="ARBA00009358"/>
    </source>
</evidence>
<feature type="region of interest" description="Disordered" evidence="10">
    <location>
        <begin position="926"/>
        <end position="945"/>
    </location>
</feature>
<dbReference type="EMBL" id="JARBDR010000214">
    <property type="protein sequence ID" value="KAJ8319239.1"/>
    <property type="molecule type" value="Genomic_DNA"/>
</dbReference>
<evidence type="ECO:0000313" key="11">
    <source>
        <dbReference type="EMBL" id="KAJ8319239.1"/>
    </source>
</evidence>
<feature type="compositionally biased region" description="Polar residues" evidence="10">
    <location>
        <begin position="732"/>
        <end position="796"/>
    </location>
</feature>
<proteinExistence type="inferred from homology"/>